<reference evidence="2 3" key="1">
    <citation type="journal article" date="2017" name="Sci. Rep.">
        <title>Revealing the Saline Adaptation Strategies of the Halophilic Bacterium Halomonas beimenensis through High-throughput Omics and Transposon Mutagenesis Approaches.</title>
        <authorList>
            <person name="Chen Y.H."/>
            <person name="Lin S.S."/>
            <person name="Shyu Y.T."/>
        </authorList>
    </citation>
    <scope>NUCLEOTIDE SEQUENCE [LARGE SCALE GENOMIC DNA]</scope>
    <source>
        <strain evidence="2 3">NTU-111</strain>
    </source>
</reference>
<name>A0A291P966_9GAMM</name>
<sequence>MLPALMWHKKHDLGEIAHTVRSERAERIVERTTIRVSPRIEQPLLILESGEHIVLTTRQRCPVPEGVDGVVREDDTGLLVWQYHRELSGQDDPAQWAEKKSEVSESWKSGIRYASEHVDHDGNLVHAGLRAPQIGALHAIGAHWSLYSTPATIVMPTGTGKTETMIATLVGQVKGTFFVVVPSSPLRSQTVKKFLTLGLLRKLRVIPEDMPNPIVGVINNRPRSESELDIFDSCHVVVSTMAAVSQGTATKLVPEMAERSSCLVVDEAHHVGAKSWAAFRDEFQATRVLQFTATPFRRDGILVDGDVIYSYPLRRAQEDQYFKSIKFDPVCEIEPKDADRAIAEKAITQLGADLEAGFDHLLMARCNRIERATEILRLYQELAPGYDPILVHSEDSSSGWHLQRLYSRDSRIVVCVEMLGEGFDMPQLKIAAIHDTHKSLAVLLQFTGRFTRTAGGVIGDATVVANIADQDVSAGLERLYSENADWNTLLAEMSSDAVREHRELVEFLSQSVPLTNEVEDDALASISPALLRPKFSVVAYRASEFKPRRFHRAVPVNTEVHRVWLHDESSTLYYVTKTEPPVRWTRAQSIQDREWHLYVVHYDDELGLLFIHSSEKSCLHENLAKVVGGQDVSLVRGDSVFRTLSGINRLQFQNVGVTKHARRNLRFAMYTGADVRQALEISQTVGSTKSVLQGAGYESGLPVAIGCSFKGRVWSKERGTIAHLTKWCKRVGAKLIDSAISTDEILQNVLVPEEITQFPEATVLTLEWPLEILQQQEERVQLIRDGIENPLSYFDLRFDEIGEERQAMRFYLEYDGQRSEYVFRLGIANAYEFTHVAGPALSIGVSRRELPLSDFLNDYPILVRFSDLSELDGHLLIKPEVAPELSFPAECFDVWDWSGIDVTRESLWRDGQQQENTVQARAAQHFIDAGYEVVFDDDASGEAADLICFKVEEEVIHFSLVHCKFTENVGGARLQDAVEVCSQAVRSGRWLWKFKDLCRHIARREQRLRSDIRPTRFLHGGTHEMNNILRASRFKEIQGRIIIVQPGISRTNHSDRQATILAAAHSFLMDTVGVSLDVVCAE</sequence>
<evidence type="ECO:0000259" key="1">
    <source>
        <dbReference type="PROSITE" id="PS51192"/>
    </source>
</evidence>
<evidence type="ECO:0000313" key="3">
    <source>
        <dbReference type="Proteomes" id="UP000219993"/>
    </source>
</evidence>
<dbReference type="PANTHER" id="PTHR47396:SF1">
    <property type="entry name" value="ATP-DEPENDENT HELICASE IRC3-RELATED"/>
    <property type="match status" value="1"/>
</dbReference>
<proteinExistence type="predicted"/>
<protein>
    <submittedName>
        <fullName evidence="2">Type III restriction enzyme, res subunit</fullName>
    </submittedName>
</protein>
<evidence type="ECO:0000313" key="2">
    <source>
        <dbReference type="EMBL" id="ATJ83407.1"/>
    </source>
</evidence>
<gene>
    <name evidence="2" type="ORF">BEI_2420</name>
</gene>
<dbReference type="GO" id="GO:0005524">
    <property type="term" value="F:ATP binding"/>
    <property type="evidence" value="ECO:0007669"/>
    <property type="project" value="InterPro"/>
</dbReference>
<dbReference type="CDD" id="cd17926">
    <property type="entry name" value="DEXHc_RE"/>
    <property type="match status" value="1"/>
</dbReference>
<dbReference type="Proteomes" id="UP000219993">
    <property type="component" value="Chromosome"/>
</dbReference>
<dbReference type="Gene3D" id="3.40.50.300">
    <property type="entry name" value="P-loop containing nucleotide triphosphate hydrolases"/>
    <property type="match status" value="2"/>
</dbReference>
<feature type="domain" description="Helicase ATP-binding" evidence="1">
    <location>
        <begin position="142"/>
        <end position="313"/>
    </location>
</feature>
<organism evidence="2 3">
    <name type="scientific">Halomonas beimenensis</name>
    <dbReference type="NCBI Taxonomy" id="475662"/>
    <lineage>
        <taxon>Bacteria</taxon>
        <taxon>Pseudomonadati</taxon>
        <taxon>Pseudomonadota</taxon>
        <taxon>Gammaproteobacteria</taxon>
        <taxon>Oceanospirillales</taxon>
        <taxon>Halomonadaceae</taxon>
        <taxon>Halomonas</taxon>
    </lineage>
</organism>
<dbReference type="GO" id="GO:0016787">
    <property type="term" value="F:hydrolase activity"/>
    <property type="evidence" value="ECO:0007669"/>
    <property type="project" value="InterPro"/>
</dbReference>
<dbReference type="InterPro" id="IPR014001">
    <property type="entry name" value="Helicase_ATP-bd"/>
</dbReference>
<dbReference type="InterPro" id="IPR006935">
    <property type="entry name" value="Helicase/UvrB_N"/>
</dbReference>
<dbReference type="InterPro" id="IPR027417">
    <property type="entry name" value="P-loop_NTPase"/>
</dbReference>
<dbReference type="AlphaFoldDB" id="A0A291P966"/>
<dbReference type="EMBL" id="CP021435">
    <property type="protein sequence ID" value="ATJ83407.1"/>
    <property type="molecule type" value="Genomic_DNA"/>
</dbReference>
<dbReference type="PANTHER" id="PTHR47396">
    <property type="entry name" value="TYPE I RESTRICTION ENZYME ECOKI R PROTEIN"/>
    <property type="match status" value="1"/>
</dbReference>
<dbReference type="Pfam" id="PF04851">
    <property type="entry name" value="ResIII"/>
    <property type="match status" value="1"/>
</dbReference>
<dbReference type="KEGG" id="hbe:BEI_2420"/>
<dbReference type="InterPro" id="IPR050742">
    <property type="entry name" value="Helicase_Restrict-Modif_Enz"/>
</dbReference>
<dbReference type="PROSITE" id="PS51192">
    <property type="entry name" value="HELICASE_ATP_BIND_1"/>
    <property type="match status" value="1"/>
</dbReference>
<dbReference type="SUPFAM" id="SSF52540">
    <property type="entry name" value="P-loop containing nucleoside triphosphate hydrolases"/>
    <property type="match status" value="1"/>
</dbReference>
<keyword evidence="3" id="KW-1185">Reference proteome</keyword>
<dbReference type="GO" id="GO:0005829">
    <property type="term" value="C:cytosol"/>
    <property type="evidence" value="ECO:0007669"/>
    <property type="project" value="TreeGrafter"/>
</dbReference>
<accession>A0A291P966</accession>
<dbReference type="GO" id="GO:0003677">
    <property type="term" value="F:DNA binding"/>
    <property type="evidence" value="ECO:0007669"/>
    <property type="project" value="InterPro"/>
</dbReference>
<dbReference type="SMART" id="SM00487">
    <property type="entry name" value="DEXDc"/>
    <property type="match status" value="1"/>
</dbReference>